<dbReference type="PANTHER" id="PTHR47506:SF1">
    <property type="entry name" value="HTH-TYPE TRANSCRIPTIONAL REGULATOR YJDC"/>
    <property type="match status" value="1"/>
</dbReference>
<keyword evidence="3 5" id="KW-0238">DNA-binding</keyword>
<sequence>MDIEEAKRRLLDAAEAEFYERGIQAVGMDAIRARSSVSLKRLYQCFPSKESLVEAYLLRRDERWRRELADHVTAAATTPEQAPLAVFDWLYEWFSRPGFRGCAFINSFGELGSGSPRVAAAARRHKDAVRGYLRELSENAGAADPDLLAEQLLTLVEGATVVAAMSSDPTVARTSRAAARTLLAATPRRLPETP</sequence>
<dbReference type="PROSITE" id="PS50977">
    <property type="entry name" value="HTH_TETR_2"/>
    <property type="match status" value="1"/>
</dbReference>
<evidence type="ECO:0000256" key="5">
    <source>
        <dbReference type="PROSITE-ProRule" id="PRU00335"/>
    </source>
</evidence>
<dbReference type="InterPro" id="IPR001647">
    <property type="entry name" value="HTH_TetR"/>
</dbReference>
<dbReference type="PRINTS" id="PR00455">
    <property type="entry name" value="HTHTETR"/>
</dbReference>
<keyword evidence="8" id="KW-1185">Reference proteome</keyword>
<feature type="DNA-binding region" description="H-T-H motif" evidence="5">
    <location>
        <begin position="27"/>
        <end position="46"/>
    </location>
</feature>
<evidence type="ECO:0000256" key="1">
    <source>
        <dbReference type="ARBA" id="ARBA00022491"/>
    </source>
</evidence>
<dbReference type="GO" id="GO:0003677">
    <property type="term" value="F:DNA binding"/>
    <property type="evidence" value="ECO:0007669"/>
    <property type="project" value="UniProtKB-UniRule"/>
</dbReference>
<dbReference type="AlphaFoldDB" id="A0A7X5UNY5"/>
<dbReference type="RefSeq" id="WP_167167967.1">
    <property type="nucleotide sequence ID" value="NZ_JAAOYM010000001.1"/>
</dbReference>
<evidence type="ECO:0000313" key="7">
    <source>
        <dbReference type="EMBL" id="NIJ11113.1"/>
    </source>
</evidence>
<dbReference type="Pfam" id="PF00440">
    <property type="entry name" value="TetR_N"/>
    <property type="match status" value="1"/>
</dbReference>
<keyword evidence="1" id="KW-0678">Repressor</keyword>
<dbReference type="InterPro" id="IPR009057">
    <property type="entry name" value="Homeodomain-like_sf"/>
</dbReference>
<dbReference type="SUPFAM" id="SSF48498">
    <property type="entry name" value="Tetracyclin repressor-like, C-terminal domain"/>
    <property type="match status" value="1"/>
</dbReference>
<evidence type="ECO:0000256" key="3">
    <source>
        <dbReference type="ARBA" id="ARBA00023125"/>
    </source>
</evidence>
<keyword evidence="2" id="KW-0805">Transcription regulation</keyword>
<feature type="domain" description="HTH tetR-type" evidence="6">
    <location>
        <begin position="4"/>
        <end position="64"/>
    </location>
</feature>
<dbReference type="InterPro" id="IPR036271">
    <property type="entry name" value="Tet_transcr_reg_TetR-rel_C_sf"/>
</dbReference>
<accession>A0A7X5UNY5</accession>
<dbReference type="PANTHER" id="PTHR47506">
    <property type="entry name" value="TRANSCRIPTIONAL REGULATORY PROTEIN"/>
    <property type="match status" value="1"/>
</dbReference>
<evidence type="ECO:0000259" key="6">
    <source>
        <dbReference type="PROSITE" id="PS50977"/>
    </source>
</evidence>
<dbReference type="EMBL" id="JAAOYM010000001">
    <property type="protein sequence ID" value="NIJ11113.1"/>
    <property type="molecule type" value="Genomic_DNA"/>
</dbReference>
<evidence type="ECO:0000256" key="2">
    <source>
        <dbReference type="ARBA" id="ARBA00023015"/>
    </source>
</evidence>
<reference evidence="7 8" key="1">
    <citation type="submission" date="2020-03" db="EMBL/GenBank/DDBJ databases">
        <title>Sequencing the genomes of 1000 actinobacteria strains.</title>
        <authorList>
            <person name="Klenk H.-P."/>
        </authorList>
    </citation>
    <scope>NUCLEOTIDE SEQUENCE [LARGE SCALE GENOMIC DNA]</scope>
    <source>
        <strain evidence="7 8">DSM 45685</strain>
    </source>
</reference>
<dbReference type="InterPro" id="IPR039538">
    <property type="entry name" value="BetI_C"/>
</dbReference>
<name>A0A7X5UNY5_9PSEU</name>
<gene>
    <name evidence="7" type="ORF">FHU38_001457</name>
</gene>
<dbReference type="Proteomes" id="UP000545493">
    <property type="component" value="Unassembled WGS sequence"/>
</dbReference>
<dbReference type="Pfam" id="PF13977">
    <property type="entry name" value="TetR_C_6"/>
    <property type="match status" value="1"/>
</dbReference>
<dbReference type="Gene3D" id="1.10.357.10">
    <property type="entry name" value="Tetracycline Repressor, domain 2"/>
    <property type="match status" value="1"/>
</dbReference>
<dbReference type="SUPFAM" id="SSF46689">
    <property type="entry name" value="Homeodomain-like"/>
    <property type="match status" value="1"/>
</dbReference>
<proteinExistence type="predicted"/>
<keyword evidence="4" id="KW-0804">Transcription</keyword>
<comment type="caution">
    <text evidence="7">The sequence shown here is derived from an EMBL/GenBank/DDBJ whole genome shotgun (WGS) entry which is preliminary data.</text>
</comment>
<organism evidence="7 8">
    <name type="scientific">Saccharomonospora amisosensis</name>
    <dbReference type="NCBI Taxonomy" id="1128677"/>
    <lineage>
        <taxon>Bacteria</taxon>
        <taxon>Bacillati</taxon>
        <taxon>Actinomycetota</taxon>
        <taxon>Actinomycetes</taxon>
        <taxon>Pseudonocardiales</taxon>
        <taxon>Pseudonocardiaceae</taxon>
        <taxon>Saccharomonospora</taxon>
    </lineage>
</organism>
<protein>
    <submittedName>
        <fullName evidence="7">AcrR family transcriptional regulator</fullName>
    </submittedName>
</protein>
<evidence type="ECO:0000256" key="4">
    <source>
        <dbReference type="ARBA" id="ARBA00023163"/>
    </source>
</evidence>
<evidence type="ECO:0000313" key="8">
    <source>
        <dbReference type="Proteomes" id="UP000545493"/>
    </source>
</evidence>